<reference evidence="2 3" key="1">
    <citation type="submission" date="2018-08" db="EMBL/GenBank/DDBJ databases">
        <title>Lactobacillus suantsai sp. nov., isolated from traditional fermented suan-tsai in Taiwan.</title>
        <authorList>
            <person name="Huang C.-H."/>
        </authorList>
    </citation>
    <scope>NUCLEOTIDE SEQUENCE [LARGE SCALE GENOMIC DNA]</scope>
    <source>
        <strain evidence="2 3">BCRC 12945</strain>
    </source>
</reference>
<dbReference type="EMBL" id="QXIL01000041">
    <property type="protein sequence ID" value="RXI75928.1"/>
    <property type="molecule type" value="Genomic_DNA"/>
</dbReference>
<proteinExistence type="predicted"/>
<sequence>MKLGNIAGAVLAMTTLGVSLAVATPDTSAQAKAKVNSIKTFPKAMRGNWYRYGEHNGFYYKRIKISAKKFVAHNALDPTGTSDKLQTFTQSLHVLKAKKSPKYSKKAQSWCYAYTKKKVTTIHQWVNVDQFQDPIRYKVTHKTYNGKKVKVLTVVSTSYNNHTDHYYQTKAQAKHFNPAGALHN</sequence>
<protein>
    <recommendedName>
        <fullName evidence="4">Surface layer protein A domain-containing protein</fullName>
    </recommendedName>
</protein>
<feature type="signal peptide" evidence="1">
    <location>
        <begin position="1"/>
        <end position="23"/>
    </location>
</feature>
<dbReference type="Proteomes" id="UP000290602">
    <property type="component" value="Unassembled WGS sequence"/>
</dbReference>
<dbReference type="AlphaFoldDB" id="A0A4Q0VF40"/>
<organism evidence="2 3">
    <name type="scientific">Levilactobacillus suantsaii</name>
    <dbReference type="NCBI Taxonomy" id="2292255"/>
    <lineage>
        <taxon>Bacteria</taxon>
        <taxon>Bacillati</taxon>
        <taxon>Bacillota</taxon>
        <taxon>Bacilli</taxon>
        <taxon>Lactobacillales</taxon>
        <taxon>Lactobacillaceae</taxon>
        <taxon>Levilactobacillus</taxon>
    </lineage>
</organism>
<evidence type="ECO:0000313" key="3">
    <source>
        <dbReference type="Proteomes" id="UP000290602"/>
    </source>
</evidence>
<feature type="chain" id="PRO_5039279495" description="Surface layer protein A domain-containing protein" evidence="1">
    <location>
        <begin position="24"/>
        <end position="184"/>
    </location>
</feature>
<name>A0A4Q0VF40_9LACO</name>
<accession>A0A4Q0VF40</accession>
<evidence type="ECO:0000256" key="1">
    <source>
        <dbReference type="SAM" id="SignalP"/>
    </source>
</evidence>
<evidence type="ECO:0000313" key="2">
    <source>
        <dbReference type="EMBL" id="RXI75928.1"/>
    </source>
</evidence>
<gene>
    <name evidence="2" type="ORF">DXH47_11260</name>
</gene>
<evidence type="ECO:0008006" key="4">
    <source>
        <dbReference type="Google" id="ProtNLM"/>
    </source>
</evidence>
<dbReference type="RefSeq" id="WP_129033390.1">
    <property type="nucleotide sequence ID" value="NZ_CP059603.1"/>
</dbReference>
<dbReference type="OrthoDB" id="2285054at2"/>
<comment type="caution">
    <text evidence="2">The sequence shown here is derived from an EMBL/GenBank/DDBJ whole genome shotgun (WGS) entry which is preliminary data.</text>
</comment>
<keyword evidence="1" id="KW-0732">Signal</keyword>
<keyword evidence="3" id="KW-1185">Reference proteome</keyword>